<dbReference type="AlphaFoldDB" id="A0A1M7JGW8"/>
<evidence type="ECO:0000313" key="3">
    <source>
        <dbReference type="EMBL" id="SHM52198.1"/>
    </source>
</evidence>
<proteinExistence type="predicted"/>
<sequence>PGDLSATELTPSPASRLPRDRVSRELLRGLQRTEVIEFESDEQAIACYRSPEYQDAIRHRQGASRAYIVIVEGMA</sequence>
<dbReference type="Pfam" id="PF07045">
    <property type="entry name" value="DUF1330"/>
    <property type="match status" value="1"/>
</dbReference>
<protein>
    <recommendedName>
        <fullName evidence="2">DUF1330 domain-containing protein</fullName>
    </recommendedName>
</protein>
<feature type="region of interest" description="Disordered" evidence="1">
    <location>
        <begin position="1"/>
        <end position="20"/>
    </location>
</feature>
<feature type="non-terminal residue" evidence="3">
    <location>
        <position position="1"/>
    </location>
</feature>
<dbReference type="Proteomes" id="UP000183983">
    <property type="component" value="Unassembled WGS sequence"/>
</dbReference>
<feature type="domain" description="DUF1330" evidence="2">
    <location>
        <begin position="31"/>
        <end position="74"/>
    </location>
</feature>
<dbReference type="InterPro" id="IPR010753">
    <property type="entry name" value="DUF1330"/>
</dbReference>
<accession>A0A1M7JGW8</accession>
<reference evidence="3 4" key="1">
    <citation type="submission" date="2016-11" db="EMBL/GenBank/DDBJ databases">
        <authorList>
            <person name="Jaros S."/>
            <person name="Januszkiewicz K."/>
            <person name="Wedrychowicz H."/>
        </authorList>
    </citation>
    <scope>NUCLEOTIDE SEQUENCE [LARGE SCALE GENOMIC DNA]</scope>
    <source>
        <strain evidence="3 4">LMG 26898</strain>
    </source>
</reference>
<organism evidence="3 4">
    <name type="scientific">Pseudomonas asturiensis</name>
    <dbReference type="NCBI Taxonomy" id="1190415"/>
    <lineage>
        <taxon>Bacteria</taxon>
        <taxon>Pseudomonadati</taxon>
        <taxon>Pseudomonadota</taxon>
        <taxon>Gammaproteobacteria</taxon>
        <taxon>Pseudomonadales</taxon>
        <taxon>Pseudomonadaceae</taxon>
        <taxon>Pseudomonas</taxon>
    </lineage>
</organism>
<dbReference type="SUPFAM" id="SSF54909">
    <property type="entry name" value="Dimeric alpha+beta barrel"/>
    <property type="match status" value="1"/>
</dbReference>
<evidence type="ECO:0000259" key="2">
    <source>
        <dbReference type="Pfam" id="PF07045"/>
    </source>
</evidence>
<dbReference type="InterPro" id="IPR011008">
    <property type="entry name" value="Dimeric_a/b-barrel"/>
</dbReference>
<dbReference type="Gene3D" id="3.30.70.100">
    <property type="match status" value="1"/>
</dbReference>
<gene>
    <name evidence="3" type="ORF">SAMN05216593_101331</name>
</gene>
<dbReference type="RefSeq" id="WP_141121814.1">
    <property type="nucleotide sequence ID" value="NZ_FRDA01000001.1"/>
</dbReference>
<dbReference type="OrthoDB" id="516779at2"/>
<evidence type="ECO:0000256" key="1">
    <source>
        <dbReference type="SAM" id="MobiDB-lite"/>
    </source>
</evidence>
<dbReference type="EMBL" id="FRDA01000001">
    <property type="protein sequence ID" value="SHM52198.1"/>
    <property type="molecule type" value="Genomic_DNA"/>
</dbReference>
<name>A0A1M7JGW8_9PSED</name>
<evidence type="ECO:0000313" key="4">
    <source>
        <dbReference type="Proteomes" id="UP000183983"/>
    </source>
</evidence>